<name>A0A1Y5P7I7_9MICO</name>
<proteinExistence type="predicted"/>
<evidence type="ECO:0000313" key="2">
    <source>
        <dbReference type="EMBL" id="SBS72051.1"/>
    </source>
</evidence>
<protein>
    <submittedName>
        <fullName evidence="2">Uncharacterized protein</fullName>
    </submittedName>
</protein>
<sequence length="77" mass="8247">MRGPAGLAPDAKPVNPLRATADLAQSGGMTHPLPGRDEHPPPPTPPEPQRLDNRQLRHTKPIPVPHRPPLGRAQGRG</sequence>
<dbReference type="AlphaFoldDB" id="A0A1Y5P7I7"/>
<gene>
    <name evidence="2" type="ORF">MIPYR_20373</name>
</gene>
<feature type="region of interest" description="Disordered" evidence="1">
    <location>
        <begin position="1"/>
        <end position="77"/>
    </location>
</feature>
<reference evidence="2" key="1">
    <citation type="submission" date="2016-03" db="EMBL/GenBank/DDBJ databases">
        <authorList>
            <person name="Ploux O."/>
        </authorList>
    </citation>
    <scope>NUCLEOTIDE SEQUENCE</scope>
    <source>
        <strain evidence="2">UC1</strain>
    </source>
</reference>
<accession>A0A1Y5P7I7</accession>
<evidence type="ECO:0000256" key="1">
    <source>
        <dbReference type="SAM" id="MobiDB-lite"/>
    </source>
</evidence>
<dbReference type="EMBL" id="FLQR01000006">
    <property type="protein sequence ID" value="SBS72051.1"/>
    <property type="molecule type" value="Genomic_DNA"/>
</dbReference>
<organism evidence="2">
    <name type="scientific">uncultured Microbacterium sp</name>
    <dbReference type="NCBI Taxonomy" id="191216"/>
    <lineage>
        <taxon>Bacteria</taxon>
        <taxon>Bacillati</taxon>
        <taxon>Actinomycetota</taxon>
        <taxon>Actinomycetes</taxon>
        <taxon>Micrococcales</taxon>
        <taxon>Microbacteriaceae</taxon>
        <taxon>Microbacterium</taxon>
        <taxon>environmental samples</taxon>
    </lineage>
</organism>